<dbReference type="Gene3D" id="2.60.40.10">
    <property type="entry name" value="Immunoglobulins"/>
    <property type="match status" value="3"/>
</dbReference>
<name>A0ABV1RIZ6_9ALTE</name>
<dbReference type="InterPro" id="IPR006104">
    <property type="entry name" value="Glyco_hydro_2_N"/>
</dbReference>
<evidence type="ECO:0000256" key="1">
    <source>
        <dbReference type="ARBA" id="ARBA00007401"/>
    </source>
</evidence>
<comment type="caution">
    <text evidence="9">The sequence shown here is derived from an EMBL/GenBank/DDBJ whole genome shotgun (WGS) entry which is preliminary data.</text>
</comment>
<dbReference type="InterPro" id="IPR040605">
    <property type="entry name" value="Glyco_hydro2_dom5"/>
</dbReference>
<dbReference type="Gene3D" id="3.20.20.80">
    <property type="entry name" value="Glycosidases"/>
    <property type="match status" value="1"/>
</dbReference>
<keyword evidence="3" id="KW-0326">Glycosidase</keyword>
<evidence type="ECO:0000259" key="6">
    <source>
        <dbReference type="Pfam" id="PF02837"/>
    </source>
</evidence>
<organism evidence="9 10">
    <name type="scientific">Catenovulum sediminis</name>
    <dbReference type="NCBI Taxonomy" id="1740262"/>
    <lineage>
        <taxon>Bacteria</taxon>
        <taxon>Pseudomonadati</taxon>
        <taxon>Pseudomonadota</taxon>
        <taxon>Gammaproteobacteria</taxon>
        <taxon>Alteromonadales</taxon>
        <taxon>Alteromonadaceae</taxon>
        <taxon>Catenovulum</taxon>
    </lineage>
</organism>
<evidence type="ECO:0000259" key="4">
    <source>
        <dbReference type="Pfam" id="PF00703"/>
    </source>
</evidence>
<protein>
    <submittedName>
        <fullName evidence="9">Glycoside hydrolase family 2 TIM barrel-domain containing protein</fullName>
    </submittedName>
</protein>
<feature type="domain" description="Glycoside hydrolase family 2" evidence="8">
    <location>
        <begin position="692"/>
        <end position="777"/>
    </location>
</feature>
<feature type="domain" description="DUF4982" evidence="7">
    <location>
        <begin position="606"/>
        <end position="661"/>
    </location>
</feature>
<keyword evidence="10" id="KW-1185">Reference proteome</keyword>
<dbReference type="InterPro" id="IPR013783">
    <property type="entry name" value="Ig-like_fold"/>
</dbReference>
<dbReference type="InterPro" id="IPR006101">
    <property type="entry name" value="Glyco_hydro_2"/>
</dbReference>
<dbReference type="RefSeq" id="WP_350402369.1">
    <property type="nucleotide sequence ID" value="NZ_JBELOE010000239.1"/>
</dbReference>
<dbReference type="Proteomes" id="UP001467690">
    <property type="component" value="Unassembled WGS sequence"/>
</dbReference>
<dbReference type="Pfam" id="PF18565">
    <property type="entry name" value="Glyco_hydro2_C5"/>
    <property type="match status" value="1"/>
</dbReference>
<accession>A0ABV1RIZ6</accession>
<dbReference type="Pfam" id="PF00703">
    <property type="entry name" value="Glyco_hydro_2"/>
    <property type="match status" value="1"/>
</dbReference>
<dbReference type="InterPro" id="IPR036156">
    <property type="entry name" value="Beta-gal/glucu_dom_sf"/>
</dbReference>
<dbReference type="PANTHER" id="PTHR42732:SF1">
    <property type="entry name" value="BETA-MANNOSIDASE"/>
    <property type="match status" value="1"/>
</dbReference>
<evidence type="ECO:0000256" key="2">
    <source>
        <dbReference type="ARBA" id="ARBA00022801"/>
    </source>
</evidence>
<dbReference type="Pfam" id="PF02837">
    <property type="entry name" value="Glyco_hydro_2_N"/>
    <property type="match status" value="1"/>
</dbReference>
<dbReference type="SUPFAM" id="SSF49785">
    <property type="entry name" value="Galactose-binding domain-like"/>
    <property type="match status" value="1"/>
</dbReference>
<dbReference type="Gene3D" id="2.60.120.260">
    <property type="entry name" value="Galactose-binding domain-like"/>
    <property type="match status" value="1"/>
</dbReference>
<dbReference type="InterPro" id="IPR051913">
    <property type="entry name" value="GH2_Domain-Containing"/>
</dbReference>
<dbReference type="PRINTS" id="PR00132">
    <property type="entry name" value="GLHYDRLASE2"/>
</dbReference>
<evidence type="ECO:0000256" key="3">
    <source>
        <dbReference type="ARBA" id="ARBA00023295"/>
    </source>
</evidence>
<dbReference type="Pfam" id="PF16355">
    <property type="entry name" value="DUF4982"/>
    <property type="match status" value="1"/>
</dbReference>
<dbReference type="InterPro" id="IPR017853">
    <property type="entry name" value="GH"/>
</dbReference>
<evidence type="ECO:0000259" key="7">
    <source>
        <dbReference type="Pfam" id="PF16355"/>
    </source>
</evidence>
<evidence type="ECO:0000313" key="9">
    <source>
        <dbReference type="EMBL" id="MER2492910.1"/>
    </source>
</evidence>
<evidence type="ECO:0000259" key="8">
    <source>
        <dbReference type="Pfam" id="PF18565"/>
    </source>
</evidence>
<dbReference type="PANTHER" id="PTHR42732">
    <property type="entry name" value="BETA-GALACTOSIDASE"/>
    <property type="match status" value="1"/>
</dbReference>
<reference evidence="9 10" key="1">
    <citation type="submission" date="2024-06" db="EMBL/GenBank/DDBJ databases">
        <authorList>
            <person name="Chen R.Y."/>
        </authorList>
    </citation>
    <scope>NUCLEOTIDE SEQUENCE [LARGE SCALE GENOMIC DNA]</scope>
    <source>
        <strain evidence="9 10">D2</strain>
    </source>
</reference>
<dbReference type="SUPFAM" id="SSF51445">
    <property type="entry name" value="(Trans)glycosidases"/>
    <property type="match status" value="1"/>
</dbReference>
<dbReference type="EMBL" id="JBELOE010000239">
    <property type="protein sequence ID" value="MER2492910.1"/>
    <property type="molecule type" value="Genomic_DNA"/>
</dbReference>
<dbReference type="SUPFAM" id="SSF49303">
    <property type="entry name" value="beta-Galactosidase/glucuronidase domain"/>
    <property type="match status" value="1"/>
</dbReference>
<dbReference type="InterPro" id="IPR032311">
    <property type="entry name" value="DUF4982"/>
</dbReference>
<feature type="domain" description="Glycoside hydrolase family 2 catalytic" evidence="5">
    <location>
        <begin position="285"/>
        <end position="504"/>
    </location>
</feature>
<dbReference type="InterPro" id="IPR008979">
    <property type="entry name" value="Galactose-bd-like_sf"/>
</dbReference>
<dbReference type="InterPro" id="IPR006102">
    <property type="entry name" value="Ig-like_GH2"/>
</dbReference>
<comment type="similarity">
    <text evidence="1">Belongs to the glycosyl hydrolase 2 family.</text>
</comment>
<feature type="domain" description="Glycosyl hydrolases family 2 sugar binding" evidence="6">
    <location>
        <begin position="11"/>
        <end position="157"/>
    </location>
</feature>
<gene>
    <name evidence="9" type="ORF">ABS311_13590</name>
</gene>
<keyword evidence="2 9" id="KW-0378">Hydrolase</keyword>
<evidence type="ECO:0000259" key="5">
    <source>
        <dbReference type="Pfam" id="PF02836"/>
    </source>
</evidence>
<evidence type="ECO:0000313" key="10">
    <source>
        <dbReference type="Proteomes" id="UP001467690"/>
    </source>
</evidence>
<feature type="domain" description="Glycoside hydrolase family 2 immunoglobulin-like beta-sandwich" evidence="4">
    <location>
        <begin position="180"/>
        <end position="277"/>
    </location>
</feature>
<dbReference type="InterPro" id="IPR006103">
    <property type="entry name" value="Glyco_hydro_2_cat"/>
</dbReference>
<sequence length="790" mass="90247">MHKILSLLTLFWSSFLFAESIDINKGWLFSLGENKQNDTRLVDLPHDWSIEDIPGTNSPFAKNSIDAYDTGYTVGGVAWYRKSINIPEVFADKVAYLSFGGIYMQSTVYVNGKVVGGQYNGYTSFTLDITKHIRFGFKNHIEVRVENNHSNSRWYSGSGIYRLATLEFVNNTHIAHQGSQILTHAIQNDSATLDISTPIVNDNQQPIYIKHYVFDGDKLVTSRVTRQAASESEINTRLQLSNIQRWDLDNPKLYTLIQNVFVGGKKVQSKSYDFGIREIEFNGKSGFLLNGEPVLLKGMNIHHDNYMLGAAAHPAAEYRKALLIKNAGYNAVRTSHNPPSKAFLQAADRIGLLIITELFDSWNEKKWDHVNDYSSVFSSDWQRDLHNFILRDINHPSIIMWSIGNEIPEQWKPLGTKTAKMLRDEILKLDTSRPVTIGANFSGEASDDILSLFSVVGYNYQEHNYQQDRKRNPSRLMYASESYSNKAFENWQYVLQHPYVIGDFVWTGWDYLGEASIGWIGYKPEWKGIGPYPWHLAYCGEMDALGFKRPAAFYRDVLWDTGQNKLTAFVKSPELSLQPAPIEDWFLMWTQEDLHANWYWPEQQNKPLDVVVYSRYPQVELLLNGESQGMHSVSEQSQFKTHYQVNYLQGTLEVRGLKNGKIEETYQLVTADNVAQFLTEVKPYKHPDYNETLFYITVQLADDKANPVTHWSKDMVVNLEIDGDVDGDLELIGFGNGHPAIDESFKQNSRSTFKGQAVAVIKADSLKAQFSFELTGKTKSGQNIKKRVFY</sequence>
<proteinExistence type="inferred from homology"/>
<dbReference type="GO" id="GO:0016787">
    <property type="term" value="F:hydrolase activity"/>
    <property type="evidence" value="ECO:0007669"/>
    <property type="project" value="UniProtKB-KW"/>
</dbReference>
<dbReference type="Pfam" id="PF02836">
    <property type="entry name" value="Glyco_hydro_2_C"/>
    <property type="match status" value="1"/>
</dbReference>